<evidence type="ECO:0000313" key="2">
    <source>
        <dbReference type="Proteomes" id="UP000479190"/>
    </source>
</evidence>
<organism evidence="1 2">
    <name type="scientific">Trichogramma brassicae</name>
    <dbReference type="NCBI Taxonomy" id="86971"/>
    <lineage>
        <taxon>Eukaryota</taxon>
        <taxon>Metazoa</taxon>
        <taxon>Ecdysozoa</taxon>
        <taxon>Arthropoda</taxon>
        <taxon>Hexapoda</taxon>
        <taxon>Insecta</taxon>
        <taxon>Pterygota</taxon>
        <taxon>Neoptera</taxon>
        <taxon>Endopterygota</taxon>
        <taxon>Hymenoptera</taxon>
        <taxon>Apocrita</taxon>
        <taxon>Proctotrupomorpha</taxon>
        <taxon>Chalcidoidea</taxon>
        <taxon>Trichogrammatidae</taxon>
        <taxon>Trichogramma</taxon>
    </lineage>
</organism>
<sequence length="55" mass="6343">MAIVYYNIGTRSRARDPRYTFECTCTRGAVRARKTRDCIHIYENSTRRCAAPSAL</sequence>
<proteinExistence type="predicted"/>
<dbReference type="EMBL" id="CADCXV010000876">
    <property type="protein sequence ID" value="CAB0037889.1"/>
    <property type="molecule type" value="Genomic_DNA"/>
</dbReference>
<name>A0A6H5IQ61_9HYME</name>
<dbReference type="Proteomes" id="UP000479190">
    <property type="component" value="Unassembled WGS sequence"/>
</dbReference>
<dbReference type="AlphaFoldDB" id="A0A6H5IQ61"/>
<accession>A0A6H5IQ61</accession>
<protein>
    <submittedName>
        <fullName evidence="1">Uncharacterized protein</fullName>
    </submittedName>
</protein>
<evidence type="ECO:0000313" key="1">
    <source>
        <dbReference type="EMBL" id="CAB0037889.1"/>
    </source>
</evidence>
<gene>
    <name evidence="1" type="ORF">TBRA_LOCUS9697</name>
</gene>
<keyword evidence="2" id="KW-1185">Reference proteome</keyword>
<reference evidence="1 2" key="1">
    <citation type="submission" date="2020-02" db="EMBL/GenBank/DDBJ databases">
        <authorList>
            <person name="Ferguson B K."/>
        </authorList>
    </citation>
    <scope>NUCLEOTIDE SEQUENCE [LARGE SCALE GENOMIC DNA]</scope>
</reference>